<dbReference type="Pfam" id="PF07690">
    <property type="entry name" value="MFS_1"/>
    <property type="match status" value="1"/>
</dbReference>
<evidence type="ECO:0000256" key="1">
    <source>
        <dbReference type="ARBA" id="ARBA00022692"/>
    </source>
</evidence>
<keyword evidence="3 4" id="KW-0472">Membrane</keyword>
<dbReference type="EMBL" id="JACNLL010000039">
    <property type="protein sequence ID" value="MBC8199211.1"/>
    <property type="molecule type" value="Genomic_DNA"/>
</dbReference>
<protein>
    <submittedName>
        <fullName evidence="6">MFS transporter</fullName>
    </submittedName>
</protein>
<feature type="transmembrane region" description="Helical" evidence="4">
    <location>
        <begin position="20"/>
        <end position="36"/>
    </location>
</feature>
<dbReference type="Gene3D" id="1.20.1250.20">
    <property type="entry name" value="MFS general substrate transporter like domains"/>
    <property type="match status" value="1"/>
</dbReference>
<dbReference type="PROSITE" id="PS50850">
    <property type="entry name" value="MFS"/>
    <property type="match status" value="1"/>
</dbReference>
<evidence type="ECO:0000256" key="4">
    <source>
        <dbReference type="SAM" id="Phobius"/>
    </source>
</evidence>
<dbReference type="PANTHER" id="PTHR23518">
    <property type="entry name" value="C-METHYLTRANSFERASE"/>
    <property type="match status" value="1"/>
</dbReference>
<evidence type="ECO:0000256" key="3">
    <source>
        <dbReference type="ARBA" id="ARBA00023136"/>
    </source>
</evidence>
<dbReference type="InterPro" id="IPR036259">
    <property type="entry name" value="MFS_trans_sf"/>
</dbReference>
<evidence type="ECO:0000259" key="5">
    <source>
        <dbReference type="PROSITE" id="PS50850"/>
    </source>
</evidence>
<reference evidence="6 7" key="1">
    <citation type="submission" date="2020-08" db="EMBL/GenBank/DDBJ databases">
        <title>Bridging the membrane lipid divide: bacteria of the FCB group superphylum have the potential to synthesize archaeal ether lipids.</title>
        <authorList>
            <person name="Villanueva L."/>
            <person name="Von Meijenfeldt F.A.B."/>
            <person name="Westbye A.B."/>
            <person name="Yadav S."/>
            <person name="Hopmans E.C."/>
            <person name="Dutilh B.E."/>
            <person name="Sinninghe Damste J.S."/>
        </authorList>
    </citation>
    <scope>NUCLEOTIDE SEQUENCE [LARGE SCALE GENOMIC DNA]</scope>
    <source>
        <strain evidence="6">NIOZ-UU82</strain>
    </source>
</reference>
<keyword evidence="2 4" id="KW-1133">Transmembrane helix</keyword>
<dbReference type="AlphaFoldDB" id="A0A8J6N6J0"/>
<accession>A0A8J6N6J0</accession>
<proteinExistence type="predicted"/>
<evidence type="ECO:0000313" key="7">
    <source>
        <dbReference type="Proteomes" id="UP000603545"/>
    </source>
</evidence>
<dbReference type="InterPro" id="IPR011701">
    <property type="entry name" value="MFS"/>
</dbReference>
<sequence length="114" mass="12561">MFRLLFGSLSDRIGRKKLLMAGYGLYAVVYSAFGFITPGSNRLLFGLWLIYGIYYAMTEGVEKAFVADIAPKESKATALGFHQTIVGVTLLPASIIAGIRKAQNRKSFNGAWIY</sequence>
<dbReference type="PANTHER" id="PTHR23518:SF2">
    <property type="entry name" value="MAJOR FACILITATOR SUPERFAMILY TRANSPORTER"/>
    <property type="match status" value="1"/>
</dbReference>
<dbReference type="SUPFAM" id="SSF103473">
    <property type="entry name" value="MFS general substrate transporter"/>
    <property type="match status" value="1"/>
</dbReference>
<keyword evidence="1 4" id="KW-0812">Transmembrane</keyword>
<organism evidence="6 7">
    <name type="scientific">Candidatus Desulfaltia bathyphila</name>
    <dbReference type="NCBI Taxonomy" id="2841697"/>
    <lineage>
        <taxon>Bacteria</taxon>
        <taxon>Pseudomonadati</taxon>
        <taxon>Thermodesulfobacteriota</taxon>
        <taxon>Desulfobacteria</taxon>
        <taxon>Desulfobacterales</taxon>
        <taxon>Desulfobacterales incertae sedis</taxon>
        <taxon>Candidatus Desulfaltia</taxon>
    </lineage>
</organism>
<evidence type="ECO:0000313" key="6">
    <source>
        <dbReference type="EMBL" id="MBC8199211.1"/>
    </source>
</evidence>
<dbReference type="GO" id="GO:0022857">
    <property type="term" value="F:transmembrane transporter activity"/>
    <property type="evidence" value="ECO:0007669"/>
    <property type="project" value="InterPro"/>
</dbReference>
<feature type="domain" description="Major facilitator superfamily (MFS) profile" evidence="5">
    <location>
        <begin position="1"/>
        <end position="114"/>
    </location>
</feature>
<feature type="transmembrane region" description="Helical" evidence="4">
    <location>
        <begin position="43"/>
        <end position="61"/>
    </location>
</feature>
<dbReference type="Proteomes" id="UP000603545">
    <property type="component" value="Unassembled WGS sequence"/>
</dbReference>
<feature type="transmembrane region" description="Helical" evidence="4">
    <location>
        <begin position="81"/>
        <end position="99"/>
    </location>
</feature>
<gene>
    <name evidence="6" type="ORF">H8E80_04080</name>
</gene>
<comment type="caution">
    <text evidence="6">The sequence shown here is derived from an EMBL/GenBank/DDBJ whole genome shotgun (WGS) entry which is preliminary data.</text>
</comment>
<name>A0A8J6N6J0_9BACT</name>
<evidence type="ECO:0000256" key="2">
    <source>
        <dbReference type="ARBA" id="ARBA00022989"/>
    </source>
</evidence>
<dbReference type="InterPro" id="IPR020846">
    <property type="entry name" value="MFS_dom"/>
</dbReference>